<reference evidence="1" key="1">
    <citation type="submission" date="2022-01" db="EMBL/GenBank/DDBJ databases">
        <title>Collection of gut derived symbiotic bacterial strains cultured from healthy donors.</title>
        <authorList>
            <person name="Lin H."/>
            <person name="Kohout C."/>
            <person name="Waligurski E."/>
            <person name="Pamer E.G."/>
        </authorList>
    </citation>
    <scope>NUCLEOTIDE SEQUENCE</scope>
    <source>
        <strain evidence="1">MSK.14.39</strain>
    </source>
</reference>
<gene>
    <name evidence="1" type="ORF">L0P62_04910</name>
</gene>
<comment type="caution">
    <text evidence="1">The sequence shown here is derived from an EMBL/GenBank/DDBJ whole genome shotgun (WGS) entry which is preliminary data.</text>
</comment>
<organism evidence="1 2">
    <name type="scientific">Anaerosalibacter bizertensis</name>
    <dbReference type="NCBI Taxonomy" id="932217"/>
    <lineage>
        <taxon>Bacteria</taxon>
        <taxon>Bacillati</taxon>
        <taxon>Bacillota</taxon>
        <taxon>Tissierellia</taxon>
        <taxon>Tissierellales</taxon>
        <taxon>Sporanaerobacteraceae</taxon>
        <taxon>Anaerosalibacter</taxon>
    </lineage>
</organism>
<accession>A0A9Q4FKN6</accession>
<keyword evidence="2" id="KW-1185">Reference proteome</keyword>
<dbReference type="EMBL" id="JAKNID010000012">
    <property type="protein sequence ID" value="MCG4564786.1"/>
    <property type="molecule type" value="Genomic_DNA"/>
</dbReference>
<dbReference type="Pfam" id="PF11148">
    <property type="entry name" value="DUF2922"/>
    <property type="match status" value="1"/>
</dbReference>
<evidence type="ECO:0000313" key="2">
    <source>
        <dbReference type="Proteomes" id="UP001108123"/>
    </source>
</evidence>
<protein>
    <submittedName>
        <fullName evidence="1">DUF2922 domain-containing protein</fullName>
    </submittedName>
</protein>
<proteinExistence type="predicted"/>
<evidence type="ECO:0000313" key="1">
    <source>
        <dbReference type="EMBL" id="MCG4564786.1"/>
    </source>
</evidence>
<dbReference type="Proteomes" id="UP001108123">
    <property type="component" value="Unassembled WGS sequence"/>
</dbReference>
<dbReference type="RefSeq" id="WP_226807717.1">
    <property type="nucleotide sequence ID" value="NZ_JAJBNW010000014.1"/>
</dbReference>
<sequence length="72" mass="8093">MENAKLQMIFKNLEDRRVTLSVDNPRNDLTGEEVRGTMDNIIETNVFDSNGGDLTTPVGARVVRTTIEEIEI</sequence>
<dbReference type="AlphaFoldDB" id="A0A9Q4FKN6"/>
<name>A0A9Q4FKN6_9FIRM</name>
<dbReference type="InterPro" id="IPR021321">
    <property type="entry name" value="DUF2922"/>
</dbReference>